<accession>A0A2V1AU55</accession>
<dbReference type="AlphaFoldDB" id="A0A2V1AU55"/>
<protein>
    <submittedName>
        <fullName evidence="1">Uncharacterized protein</fullName>
    </submittedName>
</protein>
<evidence type="ECO:0000313" key="1">
    <source>
        <dbReference type="EMBL" id="PVH20813.1"/>
    </source>
</evidence>
<reference evidence="1 2" key="1">
    <citation type="submission" date="2017-12" db="EMBL/GenBank/DDBJ databases">
        <title>Genome Sequence of a Multidrug-Resistant Candida haemulonii Isolate from a Patient with Chronic Leg Ulcers in Israel.</title>
        <authorList>
            <person name="Chow N.A."/>
            <person name="Gade L."/>
            <person name="Batra D."/>
            <person name="Rowe L.A."/>
            <person name="Ben-Ami R."/>
            <person name="Loparev V.N."/>
            <person name="Litvintseva A.P."/>
        </authorList>
    </citation>
    <scope>NUCLEOTIDE SEQUENCE [LARGE SCALE GENOMIC DNA]</scope>
    <source>
        <strain evidence="1 2">B11899</strain>
    </source>
</reference>
<name>A0A2V1AU55_9ASCO</name>
<dbReference type="GeneID" id="37009651"/>
<evidence type="ECO:0000313" key="2">
    <source>
        <dbReference type="Proteomes" id="UP000244309"/>
    </source>
</evidence>
<keyword evidence="2" id="KW-1185">Reference proteome</keyword>
<dbReference type="RefSeq" id="XP_025341753.1">
    <property type="nucleotide sequence ID" value="XM_025487945.1"/>
</dbReference>
<dbReference type="EMBL" id="PKFO01000004">
    <property type="protein sequence ID" value="PVH20813.1"/>
    <property type="molecule type" value="Genomic_DNA"/>
</dbReference>
<comment type="caution">
    <text evidence="1">The sequence shown here is derived from an EMBL/GenBank/DDBJ whole genome shotgun (WGS) entry which is preliminary data.</text>
</comment>
<gene>
    <name evidence="1" type="ORF">CXQ85_004321</name>
</gene>
<dbReference type="Proteomes" id="UP000244309">
    <property type="component" value="Unassembled WGS sequence"/>
</dbReference>
<dbReference type="VEuPathDB" id="FungiDB:CXQ85_004321"/>
<organism evidence="1 2">
    <name type="scientific">Candidozyma haemuli</name>
    <dbReference type="NCBI Taxonomy" id="45357"/>
    <lineage>
        <taxon>Eukaryota</taxon>
        <taxon>Fungi</taxon>
        <taxon>Dikarya</taxon>
        <taxon>Ascomycota</taxon>
        <taxon>Saccharomycotina</taxon>
        <taxon>Pichiomycetes</taxon>
        <taxon>Metschnikowiaceae</taxon>
        <taxon>Candidozyma</taxon>
    </lineage>
</organism>
<proteinExistence type="predicted"/>
<sequence>MHYLKSFLKGASRIYSLEYWDEDTLLMDLSTDSPQVSQLLALQRHFHGCFELHKPTLAVVAWQRGIGKIEMDVLQEAISHLIYHYRWASTIESEVSRMEPMLQTCLHDAISFLEVYLEEVWQHGGKPTQWIEQIC</sequence>